<accession>A0A944MB84</accession>
<evidence type="ECO:0000313" key="5">
    <source>
        <dbReference type="Proteomes" id="UP000770889"/>
    </source>
</evidence>
<dbReference type="AlphaFoldDB" id="A0A944MB84"/>
<reference evidence="4 5" key="1">
    <citation type="submission" date="2021-05" db="EMBL/GenBank/DDBJ databases">
        <title>Genetic and Functional Diversity in Clade A Lucinid endosymbionts from the Bahamas.</title>
        <authorList>
            <person name="Giani N.M."/>
            <person name="Engel A.S."/>
            <person name="Campbell B.J."/>
        </authorList>
    </citation>
    <scope>NUCLEOTIDE SEQUENCE [LARGE SCALE GENOMIC DNA]</scope>
    <source>
        <strain evidence="4">LUC16012Gg_MoonRockCtena</strain>
    </source>
</reference>
<dbReference type="InterPro" id="IPR036568">
    <property type="entry name" value="GGCT-like_sf"/>
</dbReference>
<evidence type="ECO:0000256" key="2">
    <source>
        <dbReference type="PIRSR" id="PIRSR617939-1"/>
    </source>
</evidence>
<organism evidence="4 5">
    <name type="scientific">Candidatus Thiodiazotropha taylori</name>
    <dbReference type="NCBI Taxonomy" id="2792791"/>
    <lineage>
        <taxon>Bacteria</taxon>
        <taxon>Pseudomonadati</taxon>
        <taxon>Pseudomonadota</taxon>
        <taxon>Gammaproteobacteria</taxon>
        <taxon>Chromatiales</taxon>
        <taxon>Sedimenticolaceae</taxon>
        <taxon>Candidatus Thiodiazotropha</taxon>
    </lineage>
</organism>
<dbReference type="Gene3D" id="3.10.490.10">
    <property type="entry name" value="Gamma-glutamyl cyclotransferase-like"/>
    <property type="match status" value="1"/>
</dbReference>
<evidence type="ECO:0000256" key="1">
    <source>
        <dbReference type="ARBA" id="ARBA00023239"/>
    </source>
</evidence>
<dbReference type="PANTHER" id="PTHR12935:SF0">
    <property type="entry name" value="GAMMA-GLUTAMYLCYCLOTRANSFERASE"/>
    <property type="match status" value="1"/>
</dbReference>
<evidence type="ECO:0000256" key="3">
    <source>
        <dbReference type="PIRSR" id="PIRSR617939-2"/>
    </source>
</evidence>
<dbReference type="PANTHER" id="PTHR12935">
    <property type="entry name" value="GAMMA-GLUTAMYLCYCLOTRANSFERASE"/>
    <property type="match status" value="1"/>
</dbReference>
<name>A0A944MB84_9GAMM</name>
<dbReference type="Pfam" id="PF13772">
    <property type="entry name" value="AIG2_2"/>
    <property type="match status" value="1"/>
</dbReference>
<feature type="binding site" evidence="3">
    <location>
        <position position="120"/>
    </location>
    <ligand>
        <name>substrate</name>
    </ligand>
</feature>
<dbReference type="InterPro" id="IPR013024">
    <property type="entry name" value="GGCT-like"/>
</dbReference>
<protein>
    <submittedName>
        <fullName evidence="4">Gamma-glutamylcyclotransferase</fullName>
    </submittedName>
</protein>
<dbReference type="GO" id="GO:0003839">
    <property type="term" value="F:gamma-glutamylcyclotransferase activity"/>
    <property type="evidence" value="ECO:0007669"/>
    <property type="project" value="InterPro"/>
</dbReference>
<feature type="active site" description="Proton acceptor" evidence="2">
    <location>
        <position position="79"/>
    </location>
</feature>
<dbReference type="SUPFAM" id="SSF110857">
    <property type="entry name" value="Gamma-glutamyl cyclotransferase-like"/>
    <property type="match status" value="1"/>
</dbReference>
<feature type="binding site" evidence="3">
    <location>
        <begin position="3"/>
        <end position="8"/>
    </location>
    <ligand>
        <name>substrate</name>
    </ligand>
</feature>
<dbReference type="EMBL" id="JAHHGM010000005">
    <property type="protein sequence ID" value="MBT2988703.1"/>
    <property type="molecule type" value="Genomic_DNA"/>
</dbReference>
<gene>
    <name evidence="4" type="ORF">KME65_07030</name>
</gene>
<sequence length="172" mass="19536">MLYFSYGSNMSSRRLLSRVPAAEYVTTATLHGHELVFHKRSRDGSAKCDACETENDNQVVIGIVYEISKADRAVLDRIEGLGKGYEVKGVEIITPQGRAMAAYTYFATSIDKTLKPFHWYKHHVMTGALEYELPLAYIDRLQRVASRADPDPQRHALEMAIYEQPELCLSHR</sequence>
<keyword evidence="1" id="KW-0456">Lyase</keyword>
<comment type="caution">
    <text evidence="4">The sequence shown here is derived from an EMBL/GenBank/DDBJ whole genome shotgun (WGS) entry which is preliminary data.</text>
</comment>
<dbReference type="Proteomes" id="UP000770889">
    <property type="component" value="Unassembled WGS sequence"/>
</dbReference>
<dbReference type="CDD" id="cd06661">
    <property type="entry name" value="GGCT_like"/>
    <property type="match status" value="1"/>
</dbReference>
<proteinExistence type="predicted"/>
<dbReference type="InterPro" id="IPR017939">
    <property type="entry name" value="G-Glutamylcylcotransferase"/>
</dbReference>
<evidence type="ECO:0000313" key="4">
    <source>
        <dbReference type="EMBL" id="MBT2988703.1"/>
    </source>
</evidence>